<dbReference type="SMART" id="SM00382">
    <property type="entry name" value="AAA"/>
    <property type="match status" value="1"/>
</dbReference>
<dbReference type="InterPro" id="IPR050513">
    <property type="entry name" value="RavA_ATPases"/>
</dbReference>
<dbReference type="InterPro" id="IPR041538">
    <property type="entry name" value="RavA-like_AAA_lid"/>
</dbReference>
<dbReference type="PANTHER" id="PTHR32204">
    <property type="entry name" value="ATPASE RAVA"/>
    <property type="match status" value="1"/>
</dbReference>
<dbReference type="InterPro" id="IPR045427">
    <property type="entry name" value="MoxR"/>
</dbReference>
<dbReference type="RefSeq" id="WP_145181664.1">
    <property type="nucleotide sequence ID" value="NZ_CP036266.1"/>
</dbReference>
<dbReference type="Pfam" id="PF17868">
    <property type="entry name" value="AAA_lid_8"/>
    <property type="match status" value="1"/>
</dbReference>
<reference evidence="2 3" key="1">
    <citation type="submission" date="2019-02" db="EMBL/GenBank/DDBJ databases">
        <title>Deep-cultivation of Planctomycetes and their phenomic and genomic characterization uncovers novel biology.</title>
        <authorList>
            <person name="Wiegand S."/>
            <person name="Jogler M."/>
            <person name="Boedeker C."/>
            <person name="Pinto D."/>
            <person name="Vollmers J."/>
            <person name="Rivas-Marin E."/>
            <person name="Kohn T."/>
            <person name="Peeters S.H."/>
            <person name="Heuer A."/>
            <person name="Rast P."/>
            <person name="Oberbeckmann S."/>
            <person name="Bunk B."/>
            <person name="Jeske O."/>
            <person name="Meyerdierks A."/>
            <person name="Storesund J.E."/>
            <person name="Kallscheuer N."/>
            <person name="Luecker S."/>
            <person name="Lage O.M."/>
            <person name="Pohl T."/>
            <person name="Merkel B.J."/>
            <person name="Hornburger P."/>
            <person name="Mueller R.-W."/>
            <person name="Bruemmer F."/>
            <person name="Labrenz M."/>
            <person name="Spormann A.M."/>
            <person name="Op den Camp H."/>
            <person name="Overmann J."/>
            <person name="Amann R."/>
            <person name="Jetten M.S.M."/>
            <person name="Mascher T."/>
            <person name="Medema M.H."/>
            <person name="Devos D.P."/>
            <person name="Kaster A.-K."/>
            <person name="Ovreas L."/>
            <person name="Rohde M."/>
            <person name="Galperin M.Y."/>
            <person name="Jogler C."/>
        </authorList>
    </citation>
    <scope>NUCLEOTIDE SEQUENCE [LARGE SCALE GENOMIC DNA]</scope>
    <source>
        <strain evidence="2 3">HG66A1</strain>
    </source>
</reference>
<dbReference type="PANTHER" id="PTHR32204:SF0">
    <property type="entry name" value="ATPASE RAVA"/>
    <property type="match status" value="1"/>
</dbReference>
<dbReference type="GO" id="GO:0016787">
    <property type="term" value="F:hydrolase activity"/>
    <property type="evidence" value="ECO:0007669"/>
    <property type="project" value="UniProtKB-KW"/>
</dbReference>
<protein>
    <submittedName>
        <fullName evidence="2">ATPase RavA</fullName>
        <ecNumber evidence="2">3.6.3.-</ecNumber>
    </submittedName>
</protein>
<dbReference type="EMBL" id="CP036266">
    <property type="protein sequence ID" value="QDT19796.1"/>
    <property type="molecule type" value="Genomic_DNA"/>
</dbReference>
<feature type="domain" description="AAA+ ATPase" evidence="1">
    <location>
        <begin position="46"/>
        <end position="183"/>
    </location>
</feature>
<keyword evidence="2" id="KW-0378">Hydrolase</keyword>
<proteinExistence type="predicted"/>
<dbReference type="AlphaFoldDB" id="A0A517PK95"/>
<dbReference type="CDD" id="cd00009">
    <property type="entry name" value="AAA"/>
    <property type="match status" value="1"/>
</dbReference>
<evidence type="ECO:0000259" key="1">
    <source>
        <dbReference type="SMART" id="SM00382"/>
    </source>
</evidence>
<dbReference type="EC" id="3.6.3.-" evidence="2"/>
<dbReference type="Pfam" id="PF20030">
    <property type="entry name" value="bpMoxR"/>
    <property type="match status" value="1"/>
</dbReference>
<evidence type="ECO:0000313" key="2">
    <source>
        <dbReference type="EMBL" id="QDT19796.1"/>
    </source>
</evidence>
<organism evidence="2 3">
    <name type="scientific">Gimesia chilikensis</name>
    <dbReference type="NCBI Taxonomy" id="2605989"/>
    <lineage>
        <taxon>Bacteria</taxon>
        <taxon>Pseudomonadati</taxon>
        <taxon>Planctomycetota</taxon>
        <taxon>Planctomycetia</taxon>
        <taxon>Planctomycetales</taxon>
        <taxon>Planctomycetaceae</taxon>
        <taxon>Gimesia</taxon>
    </lineage>
</organism>
<dbReference type="Proteomes" id="UP000320421">
    <property type="component" value="Chromosome"/>
</dbReference>
<gene>
    <name evidence="2" type="primary">ravA_3</name>
    <name evidence="2" type="ORF">HG66A1_15640</name>
</gene>
<accession>A0A517PK95</accession>
<dbReference type="Gene3D" id="3.40.50.300">
    <property type="entry name" value="P-loop containing nucleotide triphosphate hydrolases"/>
    <property type="match status" value="1"/>
</dbReference>
<dbReference type="InterPro" id="IPR027417">
    <property type="entry name" value="P-loop_NTPase"/>
</dbReference>
<evidence type="ECO:0000313" key="3">
    <source>
        <dbReference type="Proteomes" id="UP000320421"/>
    </source>
</evidence>
<dbReference type="SUPFAM" id="SSF52540">
    <property type="entry name" value="P-loop containing nucleoside triphosphate hydrolases"/>
    <property type="match status" value="1"/>
</dbReference>
<dbReference type="OrthoDB" id="1814213at2"/>
<keyword evidence="3" id="KW-1185">Reference proteome</keyword>
<dbReference type="InterPro" id="IPR003593">
    <property type="entry name" value="AAA+_ATPase"/>
</dbReference>
<sequence length="391" mass="44456">MDQTTEPQSEELALSQKLKDTILSPMKQTFVGKDEIIDLLGICLVARENLFLLGPPGTAKSALVQDLSRRIEGNIFDYLLTRFTEPNEIFGPFDIRKLREGELITNTEGMLPEATFVFLDELLNANSAILNSLLMVLNERIFRRGRETRALPTLMVVGASNHLPEDSALSALFDRFLVRVRCDNVEPDQLSQVLTAGWKMDVKREQTQGTMSIDEIRSLQNSLAQANFSQVQSDYVALIHRMRKAGIDVSDRRAVKLQRLLAASAILSGRLKVNRTDFWILRSIWHTEEQIEILASLVNDAIDQADETEKQSGHPRSRSADVPDPELLVRDIEQLEQRCDDESLTEIERAQLQDQVTLLASRCQWVESDQQKTFLTEKIDKLRERLHSLSD</sequence>
<name>A0A517PK95_9PLAN</name>